<dbReference type="AlphaFoldDB" id="A0AAD6F350"/>
<accession>A0AAD6F350</accession>
<evidence type="ECO:0000313" key="3">
    <source>
        <dbReference type="Proteomes" id="UP001219934"/>
    </source>
</evidence>
<feature type="region of interest" description="Disordered" evidence="1">
    <location>
        <begin position="112"/>
        <end position="144"/>
    </location>
</feature>
<sequence length="273" mass="30624">MDPRHHGALGESVFCRAWSHSFLRWIPAPRSLVRECFCRAWSLSSSDGSQHHGALGESVSAERGATRPQMDPSTTEPWERVFLQSVEPLVLRWIPAPRSLVRECFCRAWSLSSSDGSQHHGALGESVSAERGASRPQMDPSTTEPCERVFLQSVEPLVLRWIPAPRSLVRECFYRAWSLSSSDGSQHHGALTLSGHRDERSLTEGRQSDPTLSVRRKSCRETRSQAGPSHEEELQGDQEPSGDPLMRKSCRETRSQAGPSHEEGRLDTNMHRH</sequence>
<comment type="caution">
    <text evidence="2">The sequence shown here is derived from an EMBL/GenBank/DDBJ whole genome shotgun (WGS) entry which is preliminary data.</text>
</comment>
<protein>
    <submittedName>
        <fullName evidence="2">Uncharacterized protein</fullName>
    </submittedName>
</protein>
<dbReference type="EMBL" id="JAPTMU010000358">
    <property type="protein sequence ID" value="KAJ4919002.1"/>
    <property type="molecule type" value="Genomic_DNA"/>
</dbReference>
<feature type="region of interest" description="Disordered" evidence="1">
    <location>
        <begin position="44"/>
        <end position="76"/>
    </location>
</feature>
<evidence type="ECO:0000256" key="1">
    <source>
        <dbReference type="SAM" id="MobiDB-lite"/>
    </source>
</evidence>
<proteinExistence type="predicted"/>
<evidence type="ECO:0000313" key="2">
    <source>
        <dbReference type="EMBL" id="KAJ4919002.1"/>
    </source>
</evidence>
<reference evidence="2" key="1">
    <citation type="submission" date="2022-11" db="EMBL/GenBank/DDBJ databases">
        <title>Chromosome-level genome of Pogonophryne albipinna.</title>
        <authorList>
            <person name="Jo E."/>
        </authorList>
    </citation>
    <scope>NUCLEOTIDE SEQUENCE</scope>
    <source>
        <strain evidence="2">SGF0006</strain>
        <tissue evidence="2">Muscle</tissue>
    </source>
</reference>
<feature type="region of interest" description="Disordered" evidence="1">
    <location>
        <begin position="180"/>
        <end position="273"/>
    </location>
</feature>
<keyword evidence="3" id="KW-1185">Reference proteome</keyword>
<dbReference type="Proteomes" id="UP001219934">
    <property type="component" value="Unassembled WGS sequence"/>
</dbReference>
<gene>
    <name evidence="2" type="ORF">JOQ06_005191</name>
</gene>
<feature type="compositionally biased region" description="Basic and acidic residues" evidence="1">
    <location>
        <begin position="245"/>
        <end position="273"/>
    </location>
</feature>
<feature type="compositionally biased region" description="Basic and acidic residues" evidence="1">
    <location>
        <begin position="219"/>
        <end position="233"/>
    </location>
</feature>
<name>A0AAD6F350_9TELE</name>
<feature type="compositionally biased region" description="Basic and acidic residues" evidence="1">
    <location>
        <begin position="195"/>
        <end position="207"/>
    </location>
</feature>
<organism evidence="2 3">
    <name type="scientific">Pogonophryne albipinna</name>
    <dbReference type="NCBI Taxonomy" id="1090488"/>
    <lineage>
        <taxon>Eukaryota</taxon>
        <taxon>Metazoa</taxon>
        <taxon>Chordata</taxon>
        <taxon>Craniata</taxon>
        <taxon>Vertebrata</taxon>
        <taxon>Euteleostomi</taxon>
        <taxon>Actinopterygii</taxon>
        <taxon>Neopterygii</taxon>
        <taxon>Teleostei</taxon>
        <taxon>Neoteleostei</taxon>
        <taxon>Acanthomorphata</taxon>
        <taxon>Eupercaria</taxon>
        <taxon>Perciformes</taxon>
        <taxon>Notothenioidei</taxon>
        <taxon>Pogonophryne</taxon>
    </lineage>
</organism>